<keyword evidence="5" id="KW-0507">mRNA processing</keyword>
<dbReference type="GeneID" id="28730375"/>
<keyword evidence="4" id="KW-0963">Cytoplasm</keyword>
<evidence type="ECO:0000256" key="7">
    <source>
        <dbReference type="ARBA" id="ARBA00023242"/>
    </source>
</evidence>
<comment type="similarity">
    <text evidence="3">Belongs to the SDE2 family.</text>
</comment>
<evidence type="ECO:0000256" key="3">
    <source>
        <dbReference type="ARBA" id="ARBA00008726"/>
    </source>
</evidence>
<evidence type="ECO:0000256" key="1">
    <source>
        <dbReference type="ARBA" id="ARBA00004123"/>
    </source>
</evidence>
<evidence type="ECO:0000256" key="4">
    <source>
        <dbReference type="ARBA" id="ARBA00022490"/>
    </source>
</evidence>
<sequence length="275" mass="29827">MLRVVSTTPAPCVRHRSDADIQVFLRLCAPFPSSVVVRLPCHVNGATLRSSVASLLGGSPHLRITSRGGRSMHPCETLSDIAGAHNWVELDVRVCQPGGKGGFGNMLRAQGGRMSQRGKNESQDSCRDLQGRRLGSIKEAQLLAEYIAKEPERKAALDEAQKRKYAKLERMLGREPKTMADFEEAAEKLDDAGEELSEAPELSAGPSSSQQAPKRKDRLDDHEYVEQSREIVENVRSAVASAMKKRKGKKRALSSTADASNSSSAQPTVSTSSSS</sequence>
<dbReference type="InterPro" id="IPR051421">
    <property type="entry name" value="RNA_Proc_DNA_Dmg_Regulator"/>
</dbReference>
<dbReference type="EMBL" id="LGAV01000004">
    <property type="protein sequence ID" value="KOS14206.1"/>
    <property type="molecule type" value="Genomic_DNA"/>
</dbReference>
<dbReference type="GO" id="GO:0005634">
    <property type="term" value="C:nucleus"/>
    <property type="evidence" value="ECO:0007669"/>
    <property type="project" value="UniProtKB-SubCell"/>
</dbReference>
<reference evidence="11 12" key="1">
    <citation type="submission" date="2015-07" db="EMBL/GenBank/DDBJ databases">
        <title>Draft Genome Sequence of Malassezia furfur CBS1878 and Malassezia pachydermatis CBS1879.</title>
        <authorList>
            <person name="Triana S."/>
            <person name="Ohm R."/>
            <person name="Gonzalez A."/>
            <person name="DeCock H."/>
            <person name="Restrepo S."/>
            <person name="Celis A."/>
        </authorList>
    </citation>
    <scope>NUCLEOTIDE SEQUENCE [LARGE SCALE GENOMIC DNA]</scope>
    <source>
        <strain evidence="11 12">CBS 1879</strain>
    </source>
</reference>
<gene>
    <name evidence="11" type="ORF">Malapachy_4044</name>
</gene>
<dbReference type="PANTHER" id="PTHR12786">
    <property type="entry name" value="SPLICING FACTOR SF3A-RELATED"/>
    <property type="match status" value="1"/>
</dbReference>
<feature type="domain" description="SDE2-like" evidence="10">
    <location>
        <begin position="98"/>
        <end position="197"/>
    </location>
</feature>
<evidence type="ECO:0000256" key="9">
    <source>
        <dbReference type="SAM" id="MobiDB-lite"/>
    </source>
</evidence>
<dbReference type="AlphaFoldDB" id="A0A0M8MKC3"/>
<dbReference type="STRING" id="77020.A0A0M8MKC3"/>
<evidence type="ECO:0000313" key="12">
    <source>
        <dbReference type="Proteomes" id="UP000037751"/>
    </source>
</evidence>
<feature type="compositionally biased region" description="Basic and acidic residues" evidence="9">
    <location>
        <begin position="217"/>
        <end position="233"/>
    </location>
</feature>
<dbReference type="GO" id="GO:0005737">
    <property type="term" value="C:cytoplasm"/>
    <property type="evidence" value="ECO:0007669"/>
    <property type="project" value="UniProtKB-SubCell"/>
</dbReference>
<evidence type="ECO:0000256" key="8">
    <source>
        <dbReference type="ARBA" id="ARBA00023306"/>
    </source>
</evidence>
<comment type="caution">
    <text evidence="11">The sequence shown here is derived from an EMBL/GenBank/DDBJ whole genome shotgun (WGS) entry which is preliminary data.</text>
</comment>
<dbReference type="OrthoDB" id="547031at2759"/>
<accession>A0A0M8MKC3</accession>
<comment type="subcellular location">
    <subcellularLocation>
        <location evidence="2">Cytoplasm</location>
    </subcellularLocation>
    <subcellularLocation>
        <location evidence="1">Nucleus</location>
    </subcellularLocation>
</comment>
<dbReference type="GO" id="GO:0006397">
    <property type="term" value="P:mRNA processing"/>
    <property type="evidence" value="ECO:0007669"/>
    <property type="project" value="UniProtKB-KW"/>
</dbReference>
<dbReference type="Pfam" id="PF22782">
    <property type="entry name" value="SDE2"/>
    <property type="match status" value="1"/>
</dbReference>
<feature type="compositionally biased region" description="Low complexity" evidence="9">
    <location>
        <begin position="253"/>
        <end position="275"/>
    </location>
</feature>
<keyword evidence="6" id="KW-0508">mRNA splicing</keyword>
<feature type="region of interest" description="Disordered" evidence="9">
    <location>
        <begin position="189"/>
        <end position="275"/>
    </location>
</feature>
<evidence type="ECO:0000256" key="5">
    <source>
        <dbReference type="ARBA" id="ARBA00022664"/>
    </source>
</evidence>
<dbReference type="PANTHER" id="PTHR12786:SF1">
    <property type="entry name" value="SPLICING REGULATOR SDE2"/>
    <property type="match status" value="1"/>
</dbReference>
<keyword evidence="8" id="KW-0131">Cell cycle</keyword>
<protein>
    <recommendedName>
        <fullName evidence="10">SDE2-like domain-containing protein</fullName>
    </recommendedName>
</protein>
<dbReference type="VEuPathDB" id="FungiDB:Malapachy_4044"/>
<keyword evidence="7" id="KW-0539">Nucleus</keyword>
<dbReference type="GO" id="GO:0008380">
    <property type="term" value="P:RNA splicing"/>
    <property type="evidence" value="ECO:0007669"/>
    <property type="project" value="UniProtKB-KW"/>
</dbReference>
<evidence type="ECO:0000313" key="11">
    <source>
        <dbReference type="EMBL" id="KOS14206.1"/>
    </source>
</evidence>
<proteinExistence type="inferred from homology"/>
<evidence type="ECO:0000259" key="10">
    <source>
        <dbReference type="Pfam" id="PF22782"/>
    </source>
</evidence>
<feature type="compositionally biased region" description="Basic residues" evidence="9">
    <location>
        <begin position="243"/>
        <end position="252"/>
    </location>
</feature>
<keyword evidence="12" id="KW-1185">Reference proteome</keyword>
<evidence type="ECO:0000256" key="2">
    <source>
        <dbReference type="ARBA" id="ARBA00004496"/>
    </source>
</evidence>
<dbReference type="RefSeq" id="XP_017991838.1">
    <property type="nucleotide sequence ID" value="XM_018138499.1"/>
</dbReference>
<organism evidence="11 12">
    <name type="scientific">Malassezia pachydermatis</name>
    <dbReference type="NCBI Taxonomy" id="77020"/>
    <lineage>
        <taxon>Eukaryota</taxon>
        <taxon>Fungi</taxon>
        <taxon>Dikarya</taxon>
        <taxon>Basidiomycota</taxon>
        <taxon>Ustilaginomycotina</taxon>
        <taxon>Malasseziomycetes</taxon>
        <taxon>Malasseziales</taxon>
        <taxon>Malasseziaceae</taxon>
        <taxon>Malassezia</taxon>
    </lineage>
</organism>
<dbReference type="Proteomes" id="UP000037751">
    <property type="component" value="Unassembled WGS sequence"/>
</dbReference>
<evidence type="ECO:0000256" key="6">
    <source>
        <dbReference type="ARBA" id="ARBA00023187"/>
    </source>
</evidence>
<dbReference type="InterPro" id="IPR053822">
    <property type="entry name" value="SDE2-like_dom"/>
</dbReference>
<name>A0A0M8MKC3_9BASI</name>